<dbReference type="Proteomes" id="UP001164746">
    <property type="component" value="Chromosome 5"/>
</dbReference>
<feature type="compositionally biased region" description="Pro residues" evidence="1">
    <location>
        <begin position="641"/>
        <end position="663"/>
    </location>
</feature>
<reference evidence="2" key="1">
    <citation type="submission" date="2022-11" db="EMBL/GenBank/DDBJ databases">
        <title>Centuries of genome instability and evolution in soft-shell clam transmissible cancer (bioRxiv).</title>
        <authorList>
            <person name="Hart S.F.M."/>
            <person name="Yonemitsu M.A."/>
            <person name="Giersch R.M."/>
            <person name="Beal B.F."/>
            <person name="Arriagada G."/>
            <person name="Davis B.W."/>
            <person name="Ostrander E.A."/>
            <person name="Goff S.P."/>
            <person name="Metzger M.J."/>
        </authorList>
    </citation>
    <scope>NUCLEOTIDE SEQUENCE</scope>
    <source>
        <strain evidence="2">MELC-2E11</strain>
        <tissue evidence="2">Siphon/mantle</tissue>
    </source>
</reference>
<organism evidence="2 3">
    <name type="scientific">Mya arenaria</name>
    <name type="common">Soft-shell clam</name>
    <dbReference type="NCBI Taxonomy" id="6604"/>
    <lineage>
        <taxon>Eukaryota</taxon>
        <taxon>Metazoa</taxon>
        <taxon>Spiralia</taxon>
        <taxon>Lophotrochozoa</taxon>
        <taxon>Mollusca</taxon>
        <taxon>Bivalvia</taxon>
        <taxon>Autobranchia</taxon>
        <taxon>Heteroconchia</taxon>
        <taxon>Euheterodonta</taxon>
        <taxon>Imparidentia</taxon>
        <taxon>Neoheterodontei</taxon>
        <taxon>Myida</taxon>
        <taxon>Myoidea</taxon>
        <taxon>Myidae</taxon>
        <taxon>Mya</taxon>
    </lineage>
</organism>
<dbReference type="EMBL" id="CP111016">
    <property type="protein sequence ID" value="WAR04733.1"/>
    <property type="molecule type" value="Genomic_DNA"/>
</dbReference>
<keyword evidence="3" id="KW-1185">Reference proteome</keyword>
<sequence>MGISETKFNENHKTETFHIDGYQVPFRRDRLFNGGGGLAVYVKQNVNCIRRLDLEGDDIEIIWLEIMPTKCKSFLIGSLYRHPESKVAWKEIFDTHIENVQLEEKEIIILGDINRDLLISKINDEWSSYILSLGLKQLIKQPTRECSTSKTLIDHIYTNCDQNICNVSVPKIGISDHYPILCTRKLNYKEKINSHNFIKYRSFRSFSEESFLSDLIRIPWGNLNNTDTNEVLHTWVSNFSSVVDNHVPIRIHRVKHIKQPDWFTPDILDEIKKRDKFKAKNDMDNYRVSRNKVCTLIDNSKKESYKRKIEEGKSDPKTVWKIFKEHGASTKKTNNCNLIKNIHKDGIDITDNQDIANTFNKFFVNVAANLKEPIPTSNFNKVNDFVKTKVPDHIYFHIPLITESQTRKMLNNLDVSKATGLDQIGPTLLKLSADVISNSLTYVINCSIKQGDKILGIYINENLKWDTHIKFLRKKISSNLWLLSRIKVFIPVNYRIMFYKAYVQPHLDYCSIIWGSTKQSNIQVLVRLQRRACRIILGEQYTTLSEALNIINSLNIEQRVSLHKAKFMYRVSQNAVPSYIQNMFNYNVRRPNHLRSSNKSDFLIPKPNIELFKGSMSYSGVKVWNNIPNEIRQSEKAALPPVTPSPPSHSLLPPLPPVTPSPPSHSLLLSPNPFSPSSSFLPSLLLILSPSSYSPSSFLCSSPFSIQPPSPPLFPPALLPPFSFPPQDHLSPPSFYPFSLRPPLPCPSPPFLPHLLFTPIPLLFLLLQPFSLPPNTLSHSVLLSLVLLPLSSPISSSSPPFSSSSSSLSLSLLLPFFTASSSPLSFSPFPPPSPLHPHPPSLPPPQALPSPASIKIQSYKNFSLKS</sequence>
<name>A0ABY7E7K1_MYAAR</name>
<dbReference type="PANTHER" id="PTHR47510">
    <property type="entry name" value="REVERSE TRANSCRIPTASE DOMAIN-CONTAINING PROTEIN"/>
    <property type="match status" value="1"/>
</dbReference>
<proteinExistence type="predicted"/>
<feature type="region of interest" description="Disordered" evidence="1">
    <location>
        <begin position="829"/>
        <end position="851"/>
    </location>
</feature>
<dbReference type="SUPFAM" id="SSF56219">
    <property type="entry name" value="DNase I-like"/>
    <property type="match status" value="1"/>
</dbReference>
<feature type="compositionally biased region" description="Pro residues" evidence="1">
    <location>
        <begin position="829"/>
        <end position="848"/>
    </location>
</feature>
<gene>
    <name evidence="2" type="ORF">MAR_020102</name>
</gene>
<evidence type="ECO:0000313" key="3">
    <source>
        <dbReference type="Proteomes" id="UP001164746"/>
    </source>
</evidence>
<dbReference type="Gene3D" id="3.60.10.10">
    <property type="entry name" value="Endonuclease/exonuclease/phosphatase"/>
    <property type="match status" value="1"/>
</dbReference>
<feature type="region of interest" description="Disordered" evidence="1">
    <location>
        <begin position="636"/>
        <end position="664"/>
    </location>
</feature>
<dbReference type="PRINTS" id="PR01217">
    <property type="entry name" value="PRICHEXTENSN"/>
</dbReference>
<protein>
    <recommendedName>
        <fullName evidence="4">Endonuclease/exonuclease/phosphatase domain-containing protein</fullName>
    </recommendedName>
</protein>
<evidence type="ECO:0008006" key="4">
    <source>
        <dbReference type="Google" id="ProtNLM"/>
    </source>
</evidence>
<evidence type="ECO:0000256" key="1">
    <source>
        <dbReference type="SAM" id="MobiDB-lite"/>
    </source>
</evidence>
<dbReference type="PANTHER" id="PTHR47510:SF3">
    <property type="entry name" value="ENDO_EXONUCLEASE_PHOSPHATASE DOMAIN-CONTAINING PROTEIN"/>
    <property type="match status" value="1"/>
</dbReference>
<dbReference type="InterPro" id="IPR036691">
    <property type="entry name" value="Endo/exonu/phosph_ase_sf"/>
</dbReference>
<accession>A0ABY7E7K1</accession>
<evidence type="ECO:0000313" key="2">
    <source>
        <dbReference type="EMBL" id="WAR04733.1"/>
    </source>
</evidence>